<evidence type="ECO:0000256" key="1">
    <source>
        <dbReference type="SAM" id="MobiDB-lite"/>
    </source>
</evidence>
<evidence type="ECO:0000313" key="2">
    <source>
        <dbReference type="EMBL" id="ADD28014.1"/>
    </source>
</evidence>
<feature type="region of interest" description="Disordered" evidence="1">
    <location>
        <begin position="287"/>
        <end position="320"/>
    </location>
</feature>
<dbReference type="AlphaFoldDB" id="A0A806DJC5"/>
<reference evidence="2 3" key="1">
    <citation type="journal article" date="2010" name="Stand. Genomic Sci.">
        <title>Complete genome sequence of Meiothermus ruber type strain (21).</title>
        <authorList>
            <person name="Tindall B.J."/>
            <person name="Sikorski J."/>
            <person name="Lucas S."/>
            <person name="Goltsman E."/>
            <person name="Copeland A."/>
            <person name="Glavina Del Rio T."/>
            <person name="Nolan M."/>
            <person name="Tice H."/>
            <person name="Cheng J.F."/>
            <person name="Han C."/>
            <person name="Pitluck S."/>
            <person name="Liolios K."/>
            <person name="Ivanova N."/>
            <person name="Mavromatis K."/>
            <person name="Ovchinnikova G."/>
            <person name="Pati A."/>
            <person name="Fahnrich R."/>
            <person name="Goodwin L."/>
            <person name="Chen A."/>
            <person name="Palaniappan K."/>
            <person name="Land M."/>
            <person name="Hauser L."/>
            <person name="Chang Y.J."/>
            <person name="Jeffries C.D."/>
            <person name="Rohde M."/>
            <person name="Goker M."/>
            <person name="Woyke T."/>
            <person name="Bristow J."/>
            <person name="Eisen J.A."/>
            <person name="Markowitz V."/>
            <person name="Hugenholtz P."/>
            <person name="Kyrpides N.C."/>
            <person name="Klenk H.P."/>
            <person name="Lapidus A."/>
        </authorList>
    </citation>
    <scope>NUCLEOTIDE SEQUENCE [LARGE SCALE GENOMIC DNA]</scope>
    <source>
        <strain evidence="3">ATCC 35948 / DSM 1279 / VKM B-1258 / 21</strain>
    </source>
</reference>
<keyword evidence="3" id="KW-1185">Reference proteome</keyword>
<feature type="compositionally biased region" description="Basic and acidic residues" evidence="1">
    <location>
        <begin position="287"/>
        <end position="303"/>
    </location>
</feature>
<organism evidence="2 3">
    <name type="scientific">Meiothermus ruber (strain ATCC 35948 / DSM 1279 / VKM B-1258 / 21)</name>
    <name type="common">Thermus ruber</name>
    <dbReference type="NCBI Taxonomy" id="504728"/>
    <lineage>
        <taxon>Bacteria</taxon>
        <taxon>Thermotogati</taxon>
        <taxon>Deinococcota</taxon>
        <taxon>Deinococci</taxon>
        <taxon>Thermales</taxon>
        <taxon>Thermaceae</taxon>
        <taxon>Meiothermus</taxon>
    </lineage>
</organism>
<dbReference type="Gene3D" id="1.25.10.10">
    <property type="entry name" value="Leucine-rich Repeat Variant"/>
    <property type="match status" value="1"/>
</dbReference>
<evidence type="ECO:0000313" key="3">
    <source>
        <dbReference type="Proteomes" id="UP000006655"/>
    </source>
</evidence>
<dbReference type="KEGG" id="mrb:Mrub_1252"/>
<dbReference type="Proteomes" id="UP000006655">
    <property type="component" value="Chromosome"/>
</dbReference>
<protein>
    <submittedName>
        <fullName evidence="2">Leucine rich repeat variant</fullName>
    </submittedName>
</protein>
<proteinExistence type="predicted"/>
<dbReference type="EMBL" id="CP001743">
    <property type="protein sequence ID" value="ADD28014.1"/>
    <property type="molecule type" value="Genomic_DNA"/>
</dbReference>
<dbReference type="InterPro" id="IPR011989">
    <property type="entry name" value="ARM-like"/>
</dbReference>
<sequence>MLDSLTSDEACARASNPETPLEELVTLAEVCPCAALANPAWLVPESQEYLHSLSPLLLLRAVQAWEEVPAFWLPILVGIPYTPLRLALAQKPLPPETLLRLVQDPDPGVRAQAWARPEAQNEPVLGLIRLLQAMEKESQEVLPKALAFTPRGPYLEILLARHPATPERVLREIARSKNPFVLEGFCQREDLPPELVEALWPKLEGQPQWAEALLQRDLPPDLKARLYVLVPQRATQEALAALPEAALLPWLEGPVHLRLLLAQRPGLSHALLARLAENPETAVRAEVASRPDLPEDLRQKLLEDPASVVRDRARRKHEPS</sequence>
<accession>A0A806DJC5</accession>
<gene>
    <name evidence="2" type="ordered locus">Mrub_1252</name>
</gene>
<name>A0A806DJC5_MEIRD</name>